<name>A0ABY2ID92_9MICO</name>
<dbReference type="Pfam" id="PF04075">
    <property type="entry name" value="F420H2_quin_red"/>
    <property type="match status" value="1"/>
</dbReference>
<evidence type="ECO:0000313" key="4">
    <source>
        <dbReference type="Proteomes" id="UP000297608"/>
    </source>
</evidence>
<dbReference type="InterPro" id="IPR012349">
    <property type="entry name" value="Split_barrel_FMN-bd"/>
</dbReference>
<dbReference type="EMBL" id="SOFG01000011">
    <property type="protein sequence ID" value="TFB87556.1"/>
    <property type="molecule type" value="Genomic_DNA"/>
</dbReference>
<evidence type="ECO:0000313" key="3">
    <source>
        <dbReference type="EMBL" id="TFB87556.1"/>
    </source>
</evidence>
<organism evidence="3 4">
    <name type="scientific">Cryobacterium algoricola</name>
    <dbReference type="NCBI Taxonomy" id="1259183"/>
    <lineage>
        <taxon>Bacteria</taxon>
        <taxon>Bacillati</taxon>
        <taxon>Actinomycetota</taxon>
        <taxon>Actinomycetes</taxon>
        <taxon>Micrococcales</taxon>
        <taxon>Microbacteriaceae</taxon>
        <taxon>Cryobacterium</taxon>
    </lineage>
</organism>
<protein>
    <submittedName>
        <fullName evidence="3">Nitroreductase family deazaflavin-dependent oxidoreductase</fullName>
    </submittedName>
</protein>
<sequence>MSDFNEQIISEFRENNGHVTTAGFGSNLVLLHTTGARTGVEHVSPVMSIRDGDAWLVVASAGGRPRHPAWYFNLLQQPETSIETPEGTVAVTATDLDGEEHARAWAKIIARAPGFAGYQERAVERRIPVLRLVRNP</sequence>
<keyword evidence="4" id="KW-1185">Reference proteome</keyword>
<reference evidence="3 4" key="1">
    <citation type="submission" date="2019-03" db="EMBL/GenBank/DDBJ databases">
        <title>Genomics of glacier-inhabiting Cryobacterium strains.</title>
        <authorList>
            <person name="Liu Q."/>
            <person name="Xin Y.-H."/>
        </authorList>
    </citation>
    <scope>NUCLEOTIDE SEQUENCE [LARGE SCALE GENOMIC DNA]</scope>
    <source>
        <strain evidence="3 4">MDB2-B</strain>
    </source>
</reference>
<dbReference type="Gene3D" id="2.30.110.10">
    <property type="entry name" value="Electron Transport, Fmn-binding Protein, Chain A"/>
    <property type="match status" value="1"/>
</dbReference>
<dbReference type="RefSeq" id="WP_134534710.1">
    <property type="nucleotide sequence ID" value="NZ_SOFG01000011.1"/>
</dbReference>
<evidence type="ECO:0000256" key="2">
    <source>
        <dbReference type="ARBA" id="ARBA00049106"/>
    </source>
</evidence>
<comment type="catalytic activity">
    <reaction evidence="2">
        <text>oxidized coenzyme F420-(gamma-L-Glu)(n) + a quinol + H(+) = reduced coenzyme F420-(gamma-L-Glu)(n) + a quinone</text>
        <dbReference type="Rhea" id="RHEA:39663"/>
        <dbReference type="Rhea" id="RHEA-COMP:12939"/>
        <dbReference type="Rhea" id="RHEA-COMP:14378"/>
        <dbReference type="ChEBI" id="CHEBI:15378"/>
        <dbReference type="ChEBI" id="CHEBI:24646"/>
        <dbReference type="ChEBI" id="CHEBI:132124"/>
        <dbReference type="ChEBI" id="CHEBI:133980"/>
        <dbReference type="ChEBI" id="CHEBI:139511"/>
    </reaction>
</comment>
<accession>A0ABY2ID92</accession>
<dbReference type="Proteomes" id="UP000297608">
    <property type="component" value="Unassembled WGS sequence"/>
</dbReference>
<evidence type="ECO:0000256" key="1">
    <source>
        <dbReference type="ARBA" id="ARBA00008710"/>
    </source>
</evidence>
<comment type="caution">
    <text evidence="3">The sequence shown here is derived from an EMBL/GenBank/DDBJ whole genome shotgun (WGS) entry which is preliminary data.</text>
</comment>
<dbReference type="PANTHER" id="PTHR39428">
    <property type="entry name" value="F420H(2)-DEPENDENT QUINONE REDUCTASE RV1261C"/>
    <property type="match status" value="1"/>
</dbReference>
<proteinExistence type="inferred from homology"/>
<dbReference type="PANTHER" id="PTHR39428:SF1">
    <property type="entry name" value="F420H(2)-DEPENDENT QUINONE REDUCTASE RV1261C"/>
    <property type="match status" value="1"/>
</dbReference>
<comment type="similarity">
    <text evidence="1">Belongs to the F420H(2)-dependent quinone reductase family.</text>
</comment>
<dbReference type="InterPro" id="IPR004378">
    <property type="entry name" value="F420H2_quin_Rdtase"/>
</dbReference>
<dbReference type="NCBIfam" id="TIGR00026">
    <property type="entry name" value="hi_GC_TIGR00026"/>
    <property type="match status" value="1"/>
</dbReference>
<gene>
    <name evidence="3" type="ORF">E3O44_10715</name>
</gene>